<feature type="domain" description="Protein kinase" evidence="10">
    <location>
        <begin position="1"/>
        <end position="187"/>
    </location>
</feature>
<keyword evidence="3" id="KW-0808">Transferase</keyword>
<keyword evidence="6" id="KW-0067">ATP-binding</keyword>
<dbReference type="InterPro" id="IPR011009">
    <property type="entry name" value="Kinase-like_dom_sf"/>
</dbReference>
<evidence type="ECO:0000256" key="2">
    <source>
        <dbReference type="ARBA" id="ARBA00022527"/>
    </source>
</evidence>
<reference evidence="11 12" key="1">
    <citation type="submission" date="2015-07" db="EMBL/GenBank/DDBJ databases">
        <authorList>
            <person name="Noorani M."/>
        </authorList>
    </citation>
    <scope>NUCLEOTIDE SEQUENCE [LARGE SCALE GENOMIC DNA]</scope>
    <source>
        <strain evidence="11">BBA 69670</strain>
    </source>
</reference>
<evidence type="ECO:0000256" key="3">
    <source>
        <dbReference type="ARBA" id="ARBA00022679"/>
    </source>
</evidence>
<dbReference type="PROSITE" id="PS50011">
    <property type="entry name" value="PROTEIN_KINASE_DOM"/>
    <property type="match status" value="1"/>
</dbReference>
<dbReference type="Pfam" id="PF00069">
    <property type="entry name" value="Pkinase"/>
    <property type="match status" value="1"/>
</dbReference>
<dbReference type="PANTHER" id="PTHR48012">
    <property type="entry name" value="STERILE20-LIKE KINASE, ISOFORM B-RELATED"/>
    <property type="match status" value="1"/>
</dbReference>
<dbReference type="GO" id="GO:0005737">
    <property type="term" value="C:cytoplasm"/>
    <property type="evidence" value="ECO:0007669"/>
    <property type="project" value="TreeGrafter"/>
</dbReference>
<dbReference type="AlphaFoldDB" id="A0A0K6FLX6"/>
<dbReference type="SUPFAM" id="SSF56112">
    <property type="entry name" value="Protein kinase-like (PK-like)"/>
    <property type="match status" value="1"/>
</dbReference>
<comment type="catalytic activity">
    <reaction evidence="8">
        <text>L-seryl-[protein] + ATP = O-phospho-L-seryl-[protein] + ADP + H(+)</text>
        <dbReference type="Rhea" id="RHEA:17989"/>
        <dbReference type="Rhea" id="RHEA-COMP:9863"/>
        <dbReference type="Rhea" id="RHEA-COMP:11604"/>
        <dbReference type="ChEBI" id="CHEBI:15378"/>
        <dbReference type="ChEBI" id="CHEBI:29999"/>
        <dbReference type="ChEBI" id="CHEBI:30616"/>
        <dbReference type="ChEBI" id="CHEBI:83421"/>
        <dbReference type="ChEBI" id="CHEBI:456216"/>
        <dbReference type="EC" id="2.7.11.1"/>
    </reaction>
</comment>
<dbReference type="SMART" id="SM00220">
    <property type="entry name" value="S_TKc"/>
    <property type="match status" value="1"/>
</dbReference>
<evidence type="ECO:0000256" key="6">
    <source>
        <dbReference type="ARBA" id="ARBA00022840"/>
    </source>
</evidence>
<accession>A0A0K6FLX6</accession>
<dbReference type="EMBL" id="CYGV01000002">
    <property type="protein sequence ID" value="CUA66979.1"/>
    <property type="molecule type" value="Genomic_DNA"/>
</dbReference>
<dbReference type="GO" id="GO:0005524">
    <property type="term" value="F:ATP binding"/>
    <property type="evidence" value="ECO:0007669"/>
    <property type="project" value="UniProtKB-KW"/>
</dbReference>
<protein>
    <recommendedName>
        <fullName evidence="10">Protein kinase domain-containing protein</fullName>
    </recommendedName>
</protein>
<dbReference type="InterPro" id="IPR050629">
    <property type="entry name" value="STE20/SPS1-PAK"/>
</dbReference>
<keyword evidence="4" id="KW-0547">Nucleotide-binding</keyword>
<evidence type="ECO:0000256" key="8">
    <source>
        <dbReference type="ARBA" id="ARBA00048679"/>
    </source>
</evidence>
<evidence type="ECO:0000256" key="7">
    <source>
        <dbReference type="ARBA" id="ARBA00047899"/>
    </source>
</evidence>
<keyword evidence="12" id="KW-1185">Reference proteome</keyword>
<dbReference type="PROSITE" id="PS00108">
    <property type="entry name" value="PROTEIN_KINASE_ST"/>
    <property type="match status" value="1"/>
</dbReference>
<evidence type="ECO:0000256" key="9">
    <source>
        <dbReference type="SAM" id="MobiDB-lite"/>
    </source>
</evidence>
<sequence>MQEGSLTAHLTNYDTHDRLQFCIDLANAVEYLHSKGIVHGDIKGENIILSGNGDIQLADFGSATLISYITLGFTRTSSQLPFTFRFAAPEILLETSEAHTIKSDVYSLGMTLLQIITGKPPYGEMTEVKVLVNIIKKIPPSRPSFGGILQNQCASDDLWSLLSRCWDHDPNVRPSAKEIKQVNNPALAALPITLQPRWLRHPSKITGPRSSVVFSFEDPDGAIARQLLKTPTYMFGSSVTVKPWINKPASIARPQAVSTPEPQASPAIDESHMDVN</sequence>
<evidence type="ECO:0000313" key="11">
    <source>
        <dbReference type="EMBL" id="CUA66979.1"/>
    </source>
</evidence>
<feature type="region of interest" description="Disordered" evidence="9">
    <location>
        <begin position="252"/>
        <end position="276"/>
    </location>
</feature>
<evidence type="ECO:0000256" key="4">
    <source>
        <dbReference type="ARBA" id="ARBA00022741"/>
    </source>
</evidence>
<comment type="catalytic activity">
    <reaction evidence="7">
        <text>L-threonyl-[protein] + ATP = O-phospho-L-threonyl-[protein] + ADP + H(+)</text>
        <dbReference type="Rhea" id="RHEA:46608"/>
        <dbReference type="Rhea" id="RHEA-COMP:11060"/>
        <dbReference type="Rhea" id="RHEA-COMP:11605"/>
        <dbReference type="ChEBI" id="CHEBI:15378"/>
        <dbReference type="ChEBI" id="CHEBI:30013"/>
        <dbReference type="ChEBI" id="CHEBI:30616"/>
        <dbReference type="ChEBI" id="CHEBI:61977"/>
        <dbReference type="ChEBI" id="CHEBI:456216"/>
        <dbReference type="EC" id="2.7.11.1"/>
    </reaction>
</comment>
<name>A0A0K6FLX6_9AGAM</name>
<evidence type="ECO:0000256" key="1">
    <source>
        <dbReference type="ARBA" id="ARBA00008874"/>
    </source>
</evidence>
<evidence type="ECO:0000313" key="12">
    <source>
        <dbReference type="Proteomes" id="UP000044841"/>
    </source>
</evidence>
<gene>
    <name evidence="11" type="ORF">RSOLAG22IIIB_02890</name>
</gene>
<comment type="similarity">
    <text evidence="1">Belongs to the protein kinase superfamily. STE Ser/Thr protein kinase family. STE20 subfamily.</text>
</comment>
<dbReference type="PANTHER" id="PTHR48012:SF10">
    <property type="entry name" value="FI20177P1"/>
    <property type="match status" value="1"/>
</dbReference>
<evidence type="ECO:0000259" key="10">
    <source>
        <dbReference type="PROSITE" id="PS50011"/>
    </source>
</evidence>
<dbReference type="Gene3D" id="1.10.510.10">
    <property type="entry name" value="Transferase(Phosphotransferase) domain 1"/>
    <property type="match status" value="1"/>
</dbReference>
<dbReference type="GO" id="GO:0004674">
    <property type="term" value="F:protein serine/threonine kinase activity"/>
    <property type="evidence" value="ECO:0007669"/>
    <property type="project" value="UniProtKB-KW"/>
</dbReference>
<evidence type="ECO:0000256" key="5">
    <source>
        <dbReference type="ARBA" id="ARBA00022777"/>
    </source>
</evidence>
<dbReference type="InterPro" id="IPR008271">
    <property type="entry name" value="Ser/Thr_kinase_AS"/>
</dbReference>
<keyword evidence="2" id="KW-0723">Serine/threonine-protein kinase</keyword>
<organism evidence="11 12">
    <name type="scientific">Rhizoctonia solani</name>
    <dbReference type="NCBI Taxonomy" id="456999"/>
    <lineage>
        <taxon>Eukaryota</taxon>
        <taxon>Fungi</taxon>
        <taxon>Dikarya</taxon>
        <taxon>Basidiomycota</taxon>
        <taxon>Agaricomycotina</taxon>
        <taxon>Agaricomycetes</taxon>
        <taxon>Cantharellales</taxon>
        <taxon>Ceratobasidiaceae</taxon>
        <taxon>Rhizoctonia</taxon>
    </lineage>
</organism>
<dbReference type="InterPro" id="IPR000719">
    <property type="entry name" value="Prot_kinase_dom"/>
</dbReference>
<proteinExistence type="inferred from homology"/>
<dbReference type="Proteomes" id="UP000044841">
    <property type="component" value="Unassembled WGS sequence"/>
</dbReference>
<keyword evidence="5" id="KW-0418">Kinase</keyword>